<protein>
    <submittedName>
        <fullName evidence="13">TonB-linked outer membrane protein, SusC/RagA family</fullName>
    </submittedName>
</protein>
<dbReference type="InterPro" id="IPR023997">
    <property type="entry name" value="TonB-dep_OMP_SusC/RagA_CS"/>
</dbReference>
<keyword evidence="4 8" id="KW-0812">Transmembrane</keyword>
<dbReference type="SUPFAM" id="SSF49464">
    <property type="entry name" value="Carboxypeptidase regulatory domain-like"/>
    <property type="match status" value="1"/>
</dbReference>
<keyword evidence="2 8" id="KW-0813">Transport</keyword>
<dbReference type="Gene3D" id="2.170.130.10">
    <property type="entry name" value="TonB-dependent receptor, plug domain"/>
    <property type="match status" value="1"/>
</dbReference>
<dbReference type="Gene3D" id="2.60.40.1120">
    <property type="entry name" value="Carboxypeptidase-like, regulatory domain"/>
    <property type="match status" value="1"/>
</dbReference>
<evidence type="ECO:0000256" key="1">
    <source>
        <dbReference type="ARBA" id="ARBA00004571"/>
    </source>
</evidence>
<feature type="domain" description="TonB-dependent receptor plug" evidence="12">
    <location>
        <begin position="127"/>
        <end position="229"/>
    </location>
</feature>
<dbReference type="PROSITE" id="PS52016">
    <property type="entry name" value="TONB_DEPENDENT_REC_3"/>
    <property type="match status" value="1"/>
</dbReference>
<evidence type="ECO:0000256" key="2">
    <source>
        <dbReference type="ARBA" id="ARBA00022448"/>
    </source>
</evidence>
<evidence type="ECO:0000256" key="6">
    <source>
        <dbReference type="ARBA" id="ARBA00023136"/>
    </source>
</evidence>
<keyword evidence="7 8" id="KW-0998">Cell outer membrane</keyword>
<dbReference type="Pfam" id="PF13715">
    <property type="entry name" value="CarbopepD_reg_2"/>
    <property type="match status" value="1"/>
</dbReference>
<dbReference type="OrthoDB" id="1109428at2"/>
<dbReference type="KEGG" id="mbas:ALGA_3781"/>
<dbReference type="FunFam" id="2.170.130.10:FF:000003">
    <property type="entry name" value="SusC/RagA family TonB-linked outer membrane protein"/>
    <property type="match status" value="1"/>
</dbReference>
<proteinExistence type="inferred from homology"/>
<evidence type="ECO:0000256" key="4">
    <source>
        <dbReference type="ARBA" id="ARBA00022692"/>
    </source>
</evidence>
<dbReference type="AlphaFoldDB" id="A0A1Y1CQ24"/>
<evidence type="ECO:0000259" key="11">
    <source>
        <dbReference type="Pfam" id="PF00593"/>
    </source>
</evidence>
<dbReference type="InterPro" id="IPR023996">
    <property type="entry name" value="TonB-dep_OMP_SusC/RagA"/>
</dbReference>
<accession>A0A1Y1CQ24</accession>
<reference evidence="14" key="2">
    <citation type="journal article" date="2020" name="Antonie Van Leeuwenhoek">
        <title>Labilibaculum antarcticum sp. nov., a novel facultative anaerobic, psychrotorelant bacterium isolated from marine sediment of Antarctica.</title>
        <authorList>
            <person name="Watanabe M."/>
            <person name="Kojima H."/>
            <person name="Fukui M."/>
        </authorList>
    </citation>
    <scope>NUCLEOTIDE SEQUENCE [LARGE SCALE GENOMIC DNA]</scope>
    <source>
        <strain evidence="14">SPP2</strain>
    </source>
</reference>
<evidence type="ECO:0000256" key="8">
    <source>
        <dbReference type="PROSITE-ProRule" id="PRU01360"/>
    </source>
</evidence>
<evidence type="ECO:0000256" key="7">
    <source>
        <dbReference type="ARBA" id="ARBA00023237"/>
    </source>
</evidence>
<dbReference type="Gene3D" id="2.40.170.20">
    <property type="entry name" value="TonB-dependent receptor, beta-barrel domain"/>
    <property type="match status" value="1"/>
</dbReference>
<dbReference type="InterPro" id="IPR012910">
    <property type="entry name" value="Plug_dom"/>
</dbReference>
<dbReference type="RefSeq" id="WP_096432065.1">
    <property type="nucleotide sequence ID" value="NZ_AP018042.1"/>
</dbReference>
<keyword evidence="5 9" id="KW-0798">TonB box</keyword>
<evidence type="ECO:0000313" key="14">
    <source>
        <dbReference type="Proteomes" id="UP000218267"/>
    </source>
</evidence>
<evidence type="ECO:0000256" key="10">
    <source>
        <dbReference type="SAM" id="SignalP"/>
    </source>
</evidence>
<dbReference type="NCBIfam" id="TIGR04056">
    <property type="entry name" value="OMP_RagA_SusC"/>
    <property type="match status" value="1"/>
</dbReference>
<sequence>MKQKKFFYLQGKYSQVGLALILLLMCNFSAFAQNMVQGVVTSAEDGFGIPGITVILKGTTTGTVTNIDGEYSIAANKGDVLVFSFIGMLSQEISVTGSTLNVKMQNDAVNLNEVIAVGYGVKKRSVVTGSITSLDSKDILQSRPADINQAFTGRAAGVVVSQSSGQPGSSSKITIRGVGTNGNSNPLYVIDGLPMSDMNSVNPNDIESLQVLKDATSAAIYGARAANGVILITTKRGKKGETTLTYDGFYGVQSAFNQPDLLNTDEYLTIMQEYYANDGNAYPTSMPTQNNGIDTDWLGAIASSAPVQEHNVTATMGSEKGSVLLSLGYRNQDGIIGGNLDKSFFKRYNARMNASFDVNENVTVGANINFTHIDKSGIATGSNGYNAVYYGLLMDPTTPVYGDGYAPADESGYGTTAVPFTRMWNPMSFMDVSSNGYNRSERIYGNTYAKISFLKDFVFKTDLAANFKSGRSRSFSPTYYHNVSNYSDINKVSQNSDRAAFWQWENTLTYTKEIGDHHITVLLGTSASESTYENLGGSRVGYPAEADGNDNFWWLNSGNIEGVTNYGEADPVHTISSYFGRLSYNYQEKYMAEFVVRRDGSSNFGPKDRYAIFPGVSFGWNVSNEDFWNIENFDKLKLRASWGQNGNEAISPFSYTSTIANDRNYTLGNGSVITGSSPSNLVNPNVRWETSEQLNIGADMVFYNGALRVSMDYYTKTTQDLLFQRTVEAVRGNDAPYYNAGEIKNSGLEFQVGYNFNVGEVDFAVNANASYLKNEVTKVGNDNGYEEGGWWKGTTNVTRMQEGLPIGTFYGYKIDGIFQTPADINSEIYPNAQPGDFKWHDTNGDGAITPDDRTDIGNPWPKWTYGVSINAKWKGFDYSMMMHGKTGMDIWMAQYRDEAYGRANLPDFWLDRWQQAGDNNGVPRLSIADANDNVRKASEFHVKDASFFKIGTIELGYTLPKRWVKAVNLSKVRIYTAADNVAVFSKYPMFDPEVGAMEGNILNTGLDYSMYPQARTIRFGLSVGF</sequence>
<dbReference type="SUPFAM" id="SSF56935">
    <property type="entry name" value="Porins"/>
    <property type="match status" value="1"/>
</dbReference>
<evidence type="ECO:0000313" key="13">
    <source>
        <dbReference type="EMBL" id="BAX82073.1"/>
    </source>
</evidence>
<feature type="signal peptide" evidence="10">
    <location>
        <begin position="1"/>
        <end position="32"/>
    </location>
</feature>
<keyword evidence="6 8" id="KW-0472">Membrane</keyword>
<keyword evidence="10" id="KW-0732">Signal</keyword>
<dbReference type="InterPro" id="IPR037066">
    <property type="entry name" value="Plug_dom_sf"/>
</dbReference>
<dbReference type="EMBL" id="AP018042">
    <property type="protein sequence ID" value="BAX82073.1"/>
    <property type="molecule type" value="Genomic_DNA"/>
</dbReference>
<dbReference type="InterPro" id="IPR000531">
    <property type="entry name" value="Beta-barrel_TonB"/>
</dbReference>
<evidence type="ECO:0000256" key="3">
    <source>
        <dbReference type="ARBA" id="ARBA00022452"/>
    </source>
</evidence>
<dbReference type="GO" id="GO:0009279">
    <property type="term" value="C:cell outer membrane"/>
    <property type="evidence" value="ECO:0007669"/>
    <property type="project" value="UniProtKB-SubCell"/>
</dbReference>
<evidence type="ECO:0000259" key="12">
    <source>
        <dbReference type="Pfam" id="PF07715"/>
    </source>
</evidence>
<reference evidence="13 14" key="1">
    <citation type="journal article" date="2018" name="Mar. Genomics">
        <title>Complete genome sequence of Marinifilaceae bacterium strain SPP2, isolated from the Antarctic marine sediment.</title>
        <authorList>
            <person name="Watanabe M."/>
            <person name="Kojima H."/>
            <person name="Fukui M."/>
        </authorList>
    </citation>
    <scope>NUCLEOTIDE SEQUENCE [LARGE SCALE GENOMIC DNA]</scope>
    <source>
        <strain evidence="13 14">SPP2</strain>
    </source>
</reference>
<feature type="domain" description="TonB-dependent receptor-like beta-barrel" evidence="11">
    <location>
        <begin position="403"/>
        <end position="867"/>
    </location>
</feature>
<dbReference type="Pfam" id="PF00593">
    <property type="entry name" value="TonB_dep_Rec_b-barrel"/>
    <property type="match status" value="1"/>
</dbReference>
<evidence type="ECO:0000256" key="5">
    <source>
        <dbReference type="ARBA" id="ARBA00023077"/>
    </source>
</evidence>
<keyword evidence="14" id="KW-1185">Reference proteome</keyword>
<comment type="subcellular location">
    <subcellularLocation>
        <location evidence="1 8">Cell outer membrane</location>
        <topology evidence="1 8">Multi-pass membrane protein</topology>
    </subcellularLocation>
</comment>
<feature type="chain" id="PRO_5012914557" evidence="10">
    <location>
        <begin position="33"/>
        <end position="1025"/>
    </location>
</feature>
<comment type="similarity">
    <text evidence="8 9">Belongs to the TonB-dependent receptor family.</text>
</comment>
<dbReference type="InterPro" id="IPR036942">
    <property type="entry name" value="Beta-barrel_TonB_sf"/>
</dbReference>
<dbReference type="Pfam" id="PF07715">
    <property type="entry name" value="Plug"/>
    <property type="match status" value="1"/>
</dbReference>
<evidence type="ECO:0000256" key="9">
    <source>
        <dbReference type="RuleBase" id="RU003357"/>
    </source>
</evidence>
<dbReference type="InterPro" id="IPR008969">
    <property type="entry name" value="CarboxyPept-like_regulatory"/>
</dbReference>
<organism evidence="13 14">
    <name type="scientific">Labilibaculum antarcticum</name>
    <dbReference type="NCBI Taxonomy" id="1717717"/>
    <lineage>
        <taxon>Bacteria</taxon>
        <taxon>Pseudomonadati</taxon>
        <taxon>Bacteroidota</taxon>
        <taxon>Bacteroidia</taxon>
        <taxon>Marinilabiliales</taxon>
        <taxon>Marinifilaceae</taxon>
        <taxon>Labilibaculum</taxon>
    </lineage>
</organism>
<gene>
    <name evidence="13" type="ORF">ALGA_3781</name>
</gene>
<dbReference type="Proteomes" id="UP000218267">
    <property type="component" value="Chromosome"/>
</dbReference>
<name>A0A1Y1CQ24_9BACT</name>
<dbReference type="NCBIfam" id="TIGR04057">
    <property type="entry name" value="SusC_RagA_signa"/>
    <property type="match status" value="1"/>
</dbReference>
<dbReference type="InterPro" id="IPR039426">
    <property type="entry name" value="TonB-dep_rcpt-like"/>
</dbReference>
<keyword evidence="3 8" id="KW-1134">Transmembrane beta strand</keyword>